<dbReference type="Gene3D" id="3.40.50.150">
    <property type="entry name" value="Vaccinia Virus protein VP39"/>
    <property type="match status" value="1"/>
</dbReference>
<name>A0A0A1GVH3_9LACO</name>
<sequence length="209" mass="23609">MNNHYYTQNPDVLHDKKEWNFILRQQEFKFMTDNGVFSKRAVDFGSRTLIESFTDQNLPDGDWLDLGCGYGPIGLALAKTIGAQRIVDMVDVNELAMALARENAQLNHIENVNIFASDGYENITKQYASIVTNPPVRAGKNVVDNFITTAKEHLISTGTLWVVLQKKQGAPSAKKLMNEVFGNCNVVKRDKGYYILCSTKYEDKHDINN</sequence>
<dbReference type="PANTHER" id="PTHR47816:SF4">
    <property type="entry name" value="RIBOSOMAL RNA SMALL SUBUNIT METHYLTRANSFERASE C"/>
    <property type="match status" value="1"/>
</dbReference>
<evidence type="ECO:0000256" key="1">
    <source>
        <dbReference type="ARBA" id="ARBA00022603"/>
    </source>
</evidence>
<organism evidence="4 5">
    <name type="scientific">Paucilactobacillus hokkaidonensis JCM 18461</name>
    <dbReference type="NCBI Taxonomy" id="1291742"/>
    <lineage>
        <taxon>Bacteria</taxon>
        <taxon>Bacillati</taxon>
        <taxon>Bacillota</taxon>
        <taxon>Bacilli</taxon>
        <taxon>Lactobacillales</taxon>
        <taxon>Lactobacillaceae</taxon>
        <taxon>Paucilactobacillus</taxon>
    </lineage>
</organism>
<dbReference type="Pfam" id="PF05175">
    <property type="entry name" value="MTS"/>
    <property type="match status" value="1"/>
</dbReference>
<dbReference type="STRING" id="1291742.LOOC260_117360"/>
<accession>A0A0A1GVH3</accession>
<protein>
    <submittedName>
        <fullName evidence="4">16S RNA G1207 methylase RsmC</fullName>
    </submittedName>
</protein>
<gene>
    <name evidence="4" type="primary">rsmc</name>
    <name evidence="4" type="ORF">LOOC260_117360</name>
</gene>
<proteinExistence type="predicted"/>
<dbReference type="AlphaFoldDB" id="A0A0A1GVH3"/>
<evidence type="ECO:0000313" key="5">
    <source>
        <dbReference type="Proteomes" id="UP000031620"/>
    </source>
</evidence>
<dbReference type="RefSeq" id="WP_041094305.1">
    <property type="nucleotide sequence ID" value="NZ_AP014680.1"/>
</dbReference>
<reference evidence="4 5" key="1">
    <citation type="submission" date="2014-11" db="EMBL/GenBank/DDBJ databases">
        <title>Complete genome sequence and analysis of Lactobacillus hokkaidonensis LOOC260T.</title>
        <authorList>
            <person name="Tanizawa Y."/>
            <person name="Tohno M."/>
            <person name="Kaminuma E."/>
            <person name="Nakamura Y."/>
            <person name="Arita M."/>
        </authorList>
    </citation>
    <scope>NUCLEOTIDE SEQUENCE [LARGE SCALE GENOMIC DNA]</scope>
    <source>
        <strain evidence="4 5">LOOC260</strain>
    </source>
</reference>
<dbReference type="InterPro" id="IPR029063">
    <property type="entry name" value="SAM-dependent_MTases_sf"/>
</dbReference>
<keyword evidence="1 4" id="KW-0489">Methyltransferase</keyword>
<dbReference type="Proteomes" id="UP000031620">
    <property type="component" value="Chromosome"/>
</dbReference>
<evidence type="ECO:0000259" key="3">
    <source>
        <dbReference type="Pfam" id="PF05175"/>
    </source>
</evidence>
<dbReference type="HOGENOM" id="CLU_018398_7_1_9"/>
<dbReference type="InterPro" id="IPR046977">
    <property type="entry name" value="RsmC/RlmG"/>
</dbReference>
<dbReference type="KEGG" id="lho:LOOC260_117360"/>
<dbReference type="GO" id="GO:0032259">
    <property type="term" value="P:methylation"/>
    <property type="evidence" value="ECO:0007669"/>
    <property type="project" value="UniProtKB-KW"/>
</dbReference>
<dbReference type="PANTHER" id="PTHR47816">
    <property type="entry name" value="RIBOSOMAL RNA SMALL SUBUNIT METHYLTRANSFERASE C"/>
    <property type="match status" value="1"/>
</dbReference>
<feature type="domain" description="Methyltransferase small" evidence="3">
    <location>
        <begin position="28"/>
        <end position="196"/>
    </location>
</feature>
<dbReference type="CDD" id="cd02440">
    <property type="entry name" value="AdoMet_MTases"/>
    <property type="match status" value="1"/>
</dbReference>
<evidence type="ECO:0000256" key="2">
    <source>
        <dbReference type="ARBA" id="ARBA00022679"/>
    </source>
</evidence>
<dbReference type="InterPro" id="IPR007848">
    <property type="entry name" value="Small_mtfrase_dom"/>
</dbReference>
<evidence type="ECO:0000313" key="4">
    <source>
        <dbReference type="EMBL" id="BAP86242.1"/>
    </source>
</evidence>
<dbReference type="GO" id="GO:0008757">
    <property type="term" value="F:S-adenosylmethionine-dependent methyltransferase activity"/>
    <property type="evidence" value="ECO:0007669"/>
    <property type="project" value="InterPro"/>
</dbReference>
<dbReference type="EMBL" id="AP014680">
    <property type="protein sequence ID" value="BAP86242.1"/>
    <property type="molecule type" value="Genomic_DNA"/>
</dbReference>
<dbReference type="SUPFAM" id="SSF53335">
    <property type="entry name" value="S-adenosyl-L-methionine-dependent methyltransferases"/>
    <property type="match status" value="1"/>
</dbReference>
<keyword evidence="2" id="KW-0808">Transferase</keyword>